<comment type="caution">
    <text evidence="4">The sequence shown here is derived from an EMBL/GenBank/DDBJ whole genome shotgun (WGS) entry which is preliminary data.</text>
</comment>
<dbReference type="InterPro" id="IPR003675">
    <property type="entry name" value="Rce1/LyrA-like_dom"/>
</dbReference>
<feature type="transmembrane region" description="Helical" evidence="2">
    <location>
        <begin position="7"/>
        <end position="27"/>
    </location>
</feature>
<dbReference type="Proteomes" id="UP001597156">
    <property type="component" value="Unassembled WGS sequence"/>
</dbReference>
<sequence>MKKQNWINVAIMIGITGLIIIGLPFLVRPLIPSGRSIDWFWLIGIQELPVLVIIFMLNRFYVKQPVFYRLLGPLKNLIYLSLPIFLILLAIGATIILLSRHSFSGWSMLLDILAGTTLIGIAEEYLFRGLIFPQVLKALGTWTHQDLYLAVLIPSLLFACIHVLNLTEQSLSATLIQMLGALSIGCLFCAIYIRSGSLWLPIIFHSLWDFIVIGLNGAFLVPDSVTLSLIFDVGLLIITAYDLRNTKLDQRNDWIEKLMTNKR</sequence>
<evidence type="ECO:0000256" key="2">
    <source>
        <dbReference type="SAM" id="Phobius"/>
    </source>
</evidence>
<evidence type="ECO:0000313" key="4">
    <source>
        <dbReference type="EMBL" id="MFD1125094.1"/>
    </source>
</evidence>
<evidence type="ECO:0000259" key="3">
    <source>
        <dbReference type="Pfam" id="PF02517"/>
    </source>
</evidence>
<dbReference type="EC" id="3.4.-.-" evidence="4"/>
<keyword evidence="2" id="KW-0472">Membrane</keyword>
<feature type="transmembrane region" description="Helical" evidence="2">
    <location>
        <begin position="147"/>
        <end position="165"/>
    </location>
</feature>
<dbReference type="EMBL" id="JBHTLH010000019">
    <property type="protein sequence ID" value="MFD1125094.1"/>
    <property type="molecule type" value="Genomic_DNA"/>
</dbReference>
<keyword evidence="2" id="KW-0812">Transmembrane</keyword>
<gene>
    <name evidence="4" type="ORF">ACFQ22_06975</name>
</gene>
<keyword evidence="4" id="KW-0378">Hydrolase</keyword>
<evidence type="ECO:0000313" key="5">
    <source>
        <dbReference type="Proteomes" id="UP001597156"/>
    </source>
</evidence>
<keyword evidence="5" id="KW-1185">Reference proteome</keyword>
<dbReference type="RefSeq" id="WP_225419062.1">
    <property type="nucleotide sequence ID" value="NZ_JBHTLH010000019.1"/>
</dbReference>
<dbReference type="Pfam" id="PF02517">
    <property type="entry name" value="Rce1-like"/>
    <property type="match status" value="1"/>
</dbReference>
<feature type="domain" description="CAAX prenyl protease 2/Lysostaphin resistance protein A-like" evidence="3">
    <location>
        <begin position="106"/>
        <end position="211"/>
    </location>
</feature>
<dbReference type="GO" id="GO:0016787">
    <property type="term" value="F:hydrolase activity"/>
    <property type="evidence" value="ECO:0007669"/>
    <property type="project" value="UniProtKB-KW"/>
</dbReference>
<feature type="transmembrane region" description="Helical" evidence="2">
    <location>
        <begin position="198"/>
        <end position="219"/>
    </location>
</feature>
<evidence type="ECO:0000256" key="1">
    <source>
        <dbReference type="ARBA" id="ARBA00009067"/>
    </source>
</evidence>
<feature type="transmembrane region" description="Helical" evidence="2">
    <location>
        <begin position="39"/>
        <end position="57"/>
    </location>
</feature>
<feature type="transmembrane region" description="Helical" evidence="2">
    <location>
        <begin position="225"/>
        <end position="243"/>
    </location>
</feature>
<dbReference type="PANTHER" id="PTHR39430">
    <property type="entry name" value="MEMBRANE-ASSOCIATED PROTEASE-RELATED"/>
    <property type="match status" value="1"/>
</dbReference>
<comment type="similarity">
    <text evidence="1">Belongs to the UPF0177 family.</text>
</comment>
<name>A0ABW3PFT7_9LACO</name>
<protein>
    <submittedName>
        <fullName evidence="4">CPBP family intramembrane glutamic endopeptidase</fullName>
        <ecNumber evidence="4">3.4.-.-</ecNumber>
    </submittedName>
</protein>
<keyword evidence="2" id="KW-1133">Transmembrane helix</keyword>
<feature type="transmembrane region" description="Helical" evidence="2">
    <location>
        <begin position="77"/>
        <end position="99"/>
    </location>
</feature>
<dbReference type="PANTHER" id="PTHR39430:SF1">
    <property type="entry name" value="PROTEASE"/>
    <property type="match status" value="1"/>
</dbReference>
<proteinExistence type="inferred from homology"/>
<feature type="transmembrane region" description="Helical" evidence="2">
    <location>
        <begin position="105"/>
        <end position="126"/>
    </location>
</feature>
<reference evidence="5" key="1">
    <citation type="journal article" date="2019" name="Int. J. Syst. Evol. Microbiol.">
        <title>The Global Catalogue of Microorganisms (GCM) 10K type strain sequencing project: providing services to taxonomists for standard genome sequencing and annotation.</title>
        <authorList>
            <consortium name="The Broad Institute Genomics Platform"/>
            <consortium name="The Broad Institute Genome Sequencing Center for Infectious Disease"/>
            <person name="Wu L."/>
            <person name="Ma J."/>
        </authorList>
    </citation>
    <scope>NUCLEOTIDE SEQUENCE [LARGE SCALE GENOMIC DNA]</scope>
    <source>
        <strain evidence="5">CCUG 71848</strain>
    </source>
</reference>
<organism evidence="4 5">
    <name type="scientific">Lentilactobacillus raoultii</name>
    <dbReference type="NCBI Taxonomy" id="1987503"/>
    <lineage>
        <taxon>Bacteria</taxon>
        <taxon>Bacillati</taxon>
        <taxon>Bacillota</taxon>
        <taxon>Bacilli</taxon>
        <taxon>Lactobacillales</taxon>
        <taxon>Lactobacillaceae</taxon>
        <taxon>Lentilactobacillus</taxon>
    </lineage>
</organism>
<accession>A0ABW3PFT7</accession>
<feature type="transmembrane region" description="Helical" evidence="2">
    <location>
        <begin position="171"/>
        <end position="193"/>
    </location>
</feature>